<dbReference type="InterPro" id="IPR052336">
    <property type="entry name" value="MlaD_Phospholipid_Transporter"/>
</dbReference>
<proteinExistence type="predicted"/>
<dbReference type="InterPro" id="IPR005693">
    <property type="entry name" value="Mce"/>
</dbReference>
<accession>A0A6L7GTF3</accession>
<evidence type="ECO:0000259" key="2">
    <source>
        <dbReference type="Pfam" id="PF02470"/>
    </source>
</evidence>
<dbReference type="Pfam" id="PF02470">
    <property type="entry name" value="MlaD"/>
    <property type="match status" value="1"/>
</dbReference>
<dbReference type="InterPro" id="IPR003399">
    <property type="entry name" value="Mce/MlaD"/>
</dbReference>
<dbReference type="Proteomes" id="UP000475545">
    <property type="component" value="Unassembled WGS sequence"/>
</dbReference>
<evidence type="ECO:0000313" key="4">
    <source>
        <dbReference type="Proteomes" id="UP000475545"/>
    </source>
</evidence>
<dbReference type="PANTHER" id="PTHR33371:SF16">
    <property type="entry name" value="MCE-FAMILY PROTEIN MCE3F"/>
    <property type="match status" value="1"/>
</dbReference>
<name>A0A6L7GTF3_9ACTN</name>
<evidence type="ECO:0000256" key="1">
    <source>
        <dbReference type="SAM" id="Phobius"/>
    </source>
</evidence>
<dbReference type="AlphaFoldDB" id="A0A6L7GTF3"/>
<dbReference type="GO" id="GO:0005576">
    <property type="term" value="C:extracellular region"/>
    <property type="evidence" value="ECO:0007669"/>
    <property type="project" value="TreeGrafter"/>
</dbReference>
<feature type="transmembrane region" description="Helical" evidence="1">
    <location>
        <begin position="12"/>
        <end position="30"/>
    </location>
</feature>
<gene>
    <name evidence="3" type="ORF">GIY30_18340</name>
</gene>
<protein>
    <submittedName>
        <fullName evidence="3">MCE family protein</fullName>
    </submittedName>
</protein>
<keyword evidence="1" id="KW-1133">Transmembrane helix</keyword>
<dbReference type="NCBIfam" id="TIGR00996">
    <property type="entry name" value="Mtu_fam_mce"/>
    <property type="match status" value="1"/>
</dbReference>
<reference evidence="3 4" key="1">
    <citation type="submission" date="2019-11" db="EMBL/GenBank/DDBJ databases">
        <title>Gordonia sp. nov., a novel actinobacterium isolated from mangrove soil in Hainan.</title>
        <authorList>
            <person name="Huang X."/>
            <person name="Xie Y."/>
            <person name="Chu X."/>
            <person name="Xiao K."/>
        </authorList>
    </citation>
    <scope>NUCLEOTIDE SEQUENCE [LARGE SCALE GENOMIC DNA]</scope>
    <source>
        <strain evidence="3 4">HNM0687</strain>
    </source>
</reference>
<dbReference type="RefSeq" id="WP_202398892.1">
    <property type="nucleotide sequence ID" value="NZ_CP102850.1"/>
</dbReference>
<dbReference type="PANTHER" id="PTHR33371">
    <property type="entry name" value="INTERMEMBRANE PHOSPHOLIPID TRANSPORT SYSTEM BINDING PROTEIN MLAD-RELATED"/>
    <property type="match status" value="1"/>
</dbReference>
<organism evidence="3 4">
    <name type="scientific">Gordonia mangrovi</name>
    <dbReference type="NCBI Taxonomy" id="2665643"/>
    <lineage>
        <taxon>Bacteria</taxon>
        <taxon>Bacillati</taxon>
        <taxon>Actinomycetota</taxon>
        <taxon>Actinomycetes</taxon>
        <taxon>Mycobacteriales</taxon>
        <taxon>Gordoniaceae</taxon>
        <taxon>Gordonia</taxon>
    </lineage>
</organism>
<comment type="caution">
    <text evidence="3">The sequence shown here is derived from an EMBL/GenBank/DDBJ whole genome shotgun (WGS) entry which is preliminary data.</text>
</comment>
<evidence type="ECO:0000313" key="3">
    <source>
        <dbReference type="EMBL" id="MXP23299.1"/>
    </source>
</evidence>
<keyword evidence="1" id="KW-0812">Transmembrane</keyword>
<sequence length="472" mass="50543">MILSKMVKIQLVIFTVVAILATWLMLFSYMQVQTQLGVGRITVTLDAPEAGGLYRFGNVTYRGVDVGKVTDVRLTDTGVRATLSIDSDERIPADLTAGIRSMSAVGEQYVDLRPRTDDPPYLRDGSVIDSVDVEVPQPVAPMLEKLNGLVTSIPKEQLFGLVDELNNSLGGRGYDLQTLIDSSSKLAASLNGVGDEAATLMKDAVPLVDSQVQSTDAIRMWTTNLAGFTGQVVTNTPQVRELLASGPGFADEVTKTLDSVELTLPVLLANITSIGQLAVTYNAGLEQILVLLPPAISMIQAVQPNRNGTKWGLGDFRISGISDPPACTVGFLPPSQWRPPEDTSTIDTPDDLYCKLPQNSDIGVRGVRNIPCANKPGKRAPTAAMCNSDERFVPLATRQPVVGPYPKDPGLIRQGVVSPSANGESATPGINPTVTAAQYNPTTGSYVGGDGREYRQADLNRPVGSWRTMLPH</sequence>
<feature type="domain" description="Mce/MlaD" evidence="2">
    <location>
        <begin position="41"/>
        <end position="114"/>
    </location>
</feature>
<dbReference type="EMBL" id="WMBR01000005">
    <property type="protein sequence ID" value="MXP23299.1"/>
    <property type="molecule type" value="Genomic_DNA"/>
</dbReference>
<keyword evidence="4" id="KW-1185">Reference proteome</keyword>
<keyword evidence="1" id="KW-0472">Membrane</keyword>